<evidence type="ECO:0000256" key="6">
    <source>
        <dbReference type="SAM" id="Phobius"/>
    </source>
</evidence>
<feature type="transmembrane region" description="Helical" evidence="6">
    <location>
        <begin position="84"/>
        <end position="103"/>
    </location>
</feature>
<reference evidence="8 9" key="1">
    <citation type="submission" date="2020-02" db="EMBL/GenBank/DDBJ databases">
        <title>Pelistega sp. NLN82 were isolated from wild rodents of the Hainan Island.</title>
        <authorList>
            <person name="Niu N."/>
            <person name="Zhou J."/>
        </authorList>
    </citation>
    <scope>NUCLEOTIDE SEQUENCE [LARGE SCALE GENOMIC DNA]</scope>
    <source>
        <strain evidence="8 9">NLN82</strain>
    </source>
</reference>
<evidence type="ECO:0000256" key="1">
    <source>
        <dbReference type="ARBA" id="ARBA00004651"/>
    </source>
</evidence>
<evidence type="ECO:0000259" key="7">
    <source>
        <dbReference type="PROSITE" id="PS50850"/>
    </source>
</evidence>
<feature type="transmembrane region" description="Helical" evidence="6">
    <location>
        <begin position="16"/>
        <end position="40"/>
    </location>
</feature>
<dbReference type="RefSeq" id="WP_163763984.1">
    <property type="nucleotide sequence ID" value="NZ_JAAGYR010000004.1"/>
</dbReference>
<feature type="transmembrane region" description="Helical" evidence="6">
    <location>
        <begin position="368"/>
        <end position="388"/>
    </location>
</feature>
<dbReference type="GO" id="GO:0022857">
    <property type="term" value="F:transmembrane transporter activity"/>
    <property type="evidence" value="ECO:0007669"/>
    <property type="project" value="InterPro"/>
</dbReference>
<dbReference type="SUPFAM" id="SSF103473">
    <property type="entry name" value="MFS general substrate transporter"/>
    <property type="match status" value="1"/>
</dbReference>
<feature type="transmembrane region" description="Helical" evidence="6">
    <location>
        <begin position="168"/>
        <end position="189"/>
    </location>
</feature>
<feature type="transmembrane region" description="Helical" evidence="6">
    <location>
        <begin position="250"/>
        <end position="269"/>
    </location>
</feature>
<feature type="domain" description="Major facilitator superfamily (MFS) profile" evidence="7">
    <location>
        <begin position="18"/>
        <end position="398"/>
    </location>
</feature>
<evidence type="ECO:0000313" key="9">
    <source>
        <dbReference type="Proteomes" id="UP000477651"/>
    </source>
</evidence>
<evidence type="ECO:0000256" key="5">
    <source>
        <dbReference type="ARBA" id="ARBA00023136"/>
    </source>
</evidence>
<organism evidence="8 9">
    <name type="scientific">Pelistega ratti</name>
    <dbReference type="NCBI Taxonomy" id="2652177"/>
    <lineage>
        <taxon>Bacteria</taxon>
        <taxon>Pseudomonadati</taxon>
        <taxon>Pseudomonadota</taxon>
        <taxon>Betaproteobacteria</taxon>
        <taxon>Burkholderiales</taxon>
        <taxon>Alcaligenaceae</taxon>
        <taxon>Pelistega</taxon>
    </lineage>
</organism>
<dbReference type="Pfam" id="PF07690">
    <property type="entry name" value="MFS_1"/>
    <property type="match status" value="1"/>
</dbReference>
<feature type="transmembrane region" description="Helical" evidence="6">
    <location>
        <begin position="142"/>
        <end position="162"/>
    </location>
</feature>
<dbReference type="PROSITE" id="PS50850">
    <property type="entry name" value="MFS"/>
    <property type="match status" value="1"/>
</dbReference>
<feature type="transmembrane region" description="Helical" evidence="6">
    <location>
        <begin position="109"/>
        <end position="130"/>
    </location>
</feature>
<sequence length="404" mass="44260">MSQHQSPTTTHENGSWFVIAIFAFAAFIFNTTEFVPIGLLPNIAQSLEIPESQTGLLMTIYAWSVTLLSIPLTLATARIERRKLLAILFAVFLLAHIISAFAWDYYSLMASRLLIACTHAIFWAITIPLATRLAPQGNRIKALAFMVTGSSLATVLGVPLGTAIGQHIGWRTTFGLIAVIAGIIMILLIKELPQLPSKNAGSLKSLPSLMKRPTLVYAFLLTALTITGYFTVYTYITPYLREVGGFDETFVIWVLFTIGGAGIIGGYLFTRLNRLLPLNTYSISAIILIFCLIFLKFSYQHKVIVLALALFWGIAITLIAMSLQTKVLEAASDAADISVAIFSATFNIGIGSGALIGSMVLDHLGVRHITHIGSAFIWVALLIFLVLARRVWIVKEEPTSQPKR</sequence>
<comment type="caution">
    <text evidence="8">The sequence shown here is derived from an EMBL/GenBank/DDBJ whole genome shotgun (WGS) entry which is preliminary data.</text>
</comment>
<proteinExistence type="predicted"/>
<dbReference type="Gene3D" id="1.20.1250.20">
    <property type="entry name" value="MFS general substrate transporter like domains"/>
    <property type="match status" value="1"/>
</dbReference>
<dbReference type="NCBIfam" id="NF002921">
    <property type="entry name" value="PRK03545.1"/>
    <property type="match status" value="1"/>
</dbReference>
<feature type="transmembrane region" description="Helical" evidence="6">
    <location>
        <begin position="276"/>
        <end position="297"/>
    </location>
</feature>
<keyword evidence="4 6" id="KW-1133">Transmembrane helix</keyword>
<evidence type="ECO:0000313" key="8">
    <source>
        <dbReference type="EMBL" id="NEN75277.1"/>
    </source>
</evidence>
<dbReference type="CDD" id="cd17324">
    <property type="entry name" value="MFS_NepI_like"/>
    <property type="match status" value="1"/>
</dbReference>
<keyword evidence="8" id="KW-0813">Transport</keyword>
<keyword evidence="3 6" id="KW-0812">Transmembrane</keyword>
<dbReference type="PANTHER" id="PTHR43124:SF4">
    <property type="entry name" value="SUGAR EFFLUX TRANSPORTER"/>
    <property type="match status" value="1"/>
</dbReference>
<dbReference type="AlphaFoldDB" id="A0A6L9Y5T3"/>
<dbReference type="GO" id="GO:0005886">
    <property type="term" value="C:plasma membrane"/>
    <property type="evidence" value="ECO:0007669"/>
    <property type="project" value="UniProtKB-SubCell"/>
</dbReference>
<feature type="transmembrane region" description="Helical" evidence="6">
    <location>
        <begin position="335"/>
        <end position="356"/>
    </location>
</feature>
<keyword evidence="9" id="KW-1185">Reference proteome</keyword>
<keyword evidence="8" id="KW-0762">Sugar transport</keyword>
<dbReference type="InterPro" id="IPR050189">
    <property type="entry name" value="MFS_Efflux_Transporters"/>
</dbReference>
<dbReference type="InterPro" id="IPR020846">
    <property type="entry name" value="MFS_dom"/>
</dbReference>
<dbReference type="InterPro" id="IPR036259">
    <property type="entry name" value="MFS_trans_sf"/>
</dbReference>
<feature type="transmembrane region" description="Helical" evidence="6">
    <location>
        <begin position="60"/>
        <end position="77"/>
    </location>
</feature>
<name>A0A6L9Y5T3_9BURK</name>
<evidence type="ECO:0000256" key="2">
    <source>
        <dbReference type="ARBA" id="ARBA00022475"/>
    </source>
</evidence>
<dbReference type="PANTHER" id="PTHR43124">
    <property type="entry name" value="PURINE EFFLUX PUMP PBUE"/>
    <property type="match status" value="1"/>
</dbReference>
<dbReference type="Proteomes" id="UP000477651">
    <property type="component" value="Unassembled WGS sequence"/>
</dbReference>
<protein>
    <submittedName>
        <fullName evidence="8">Sugar transporter</fullName>
    </submittedName>
</protein>
<accession>A0A6L9Y5T3</accession>
<dbReference type="EMBL" id="JAAGYR010000004">
    <property type="protein sequence ID" value="NEN75277.1"/>
    <property type="molecule type" value="Genomic_DNA"/>
</dbReference>
<keyword evidence="5 6" id="KW-0472">Membrane</keyword>
<gene>
    <name evidence="8" type="ORF">F9B74_02905</name>
</gene>
<evidence type="ECO:0000256" key="4">
    <source>
        <dbReference type="ARBA" id="ARBA00022989"/>
    </source>
</evidence>
<keyword evidence="2" id="KW-1003">Cell membrane</keyword>
<feature type="transmembrane region" description="Helical" evidence="6">
    <location>
        <begin position="303"/>
        <end position="323"/>
    </location>
</feature>
<evidence type="ECO:0000256" key="3">
    <source>
        <dbReference type="ARBA" id="ARBA00022692"/>
    </source>
</evidence>
<feature type="transmembrane region" description="Helical" evidence="6">
    <location>
        <begin position="214"/>
        <end position="238"/>
    </location>
</feature>
<comment type="subcellular location">
    <subcellularLocation>
        <location evidence="1">Cell membrane</location>
        <topology evidence="1">Multi-pass membrane protein</topology>
    </subcellularLocation>
</comment>
<dbReference type="InterPro" id="IPR011701">
    <property type="entry name" value="MFS"/>
</dbReference>